<dbReference type="InterPro" id="IPR016166">
    <property type="entry name" value="FAD-bd_PCMH"/>
</dbReference>
<dbReference type="InterPro" id="IPR004113">
    <property type="entry name" value="FAD-bd_oxidored_4_C"/>
</dbReference>
<dbReference type="InterPro" id="IPR016169">
    <property type="entry name" value="FAD-bd_PCMH_sub2"/>
</dbReference>
<dbReference type="GO" id="GO:0005739">
    <property type="term" value="C:mitochondrion"/>
    <property type="evidence" value="ECO:0007669"/>
    <property type="project" value="TreeGrafter"/>
</dbReference>
<dbReference type="Gene3D" id="2.40.128.20">
    <property type="match status" value="1"/>
</dbReference>
<dbReference type="InterPro" id="IPR036318">
    <property type="entry name" value="FAD-bd_PCMH-like_sf"/>
</dbReference>
<evidence type="ECO:0000256" key="4">
    <source>
        <dbReference type="ARBA" id="ARBA00022827"/>
    </source>
</evidence>
<dbReference type="InterPro" id="IPR016171">
    <property type="entry name" value="Vanillyl_alc_oxidase_C-sub2"/>
</dbReference>
<comment type="cofactor">
    <cofactor evidence="1">
        <name>FAD</name>
        <dbReference type="ChEBI" id="CHEBI:57692"/>
    </cofactor>
</comment>
<dbReference type="GO" id="GO:0051990">
    <property type="term" value="F:(R)-2-hydroxyglutarate dehydrogenase activity"/>
    <property type="evidence" value="ECO:0007669"/>
    <property type="project" value="UniProtKB-EC"/>
</dbReference>
<dbReference type="PANTHER" id="PTHR43716:SF1">
    <property type="entry name" value="D-2-HYDROXYGLUTARATE DEHYDROGENASE, MITOCHONDRIAL"/>
    <property type="match status" value="1"/>
</dbReference>
<dbReference type="FunFam" id="3.30.70.2190:FF:000001">
    <property type="entry name" value="D-2-hydroxyglutarate dehydrogenase mitochondrial"/>
    <property type="match status" value="1"/>
</dbReference>
<evidence type="ECO:0000256" key="2">
    <source>
        <dbReference type="ARBA" id="ARBA00008000"/>
    </source>
</evidence>
<keyword evidence="10" id="KW-1185">Reference proteome</keyword>
<feature type="domain" description="FAD-binding PCMH-type" evidence="8">
    <location>
        <begin position="64"/>
        <end position="243"/>
    </location>
</feature>
<reference evidence="9 10" key="1">
    <citation type="journal article" date="2024" name="Nat. Commun.">
        <title>Phylogenomics reveals the evolutionary origins of lichenization in chlorophyte algae.</title>
        <authorList>
            <person name="Puginier C."/>
            <person name="Libourel C."/>
            <person name="Otte J."/>
            <person name="Skaloud P."/>
            <person name="Haon M."/>
            <person name="Grisel S."/>
            <person name="Petersen M."/>
            <person name="Berrin J.G."/>
            <person name="Delaux P.M."/>
            <person name="Dal Grande F."/>
            <person name="Keller J."/>
        </authorList>
    </citation>
    <scope>NUCLEOTIDE SEQUENCE [LARGE SCALE GENOMIC DNA]</scope>
    <source>
        <strain evidence="9 10">SAG 2523</strain>
    </source>
</reference>
<dbReference type="SUPFAM" id="SSF50814">
    <property type="entry name" value="Lipocalins"/>
    <property type="match status" value="1"/>
</dbReference>
<dbReference type="Gene3D" id="3.30.70.2740">
    <property type="match status" value="1"/>
</dbReference>
<evidence type="ECO:0000256" key="6">
    <source>
        <dbReference type="ARBA" id="ARBA00039003"/>
    </source>
</evidence>
<keyword evidence="3" id="KW-0285">Flavoprotein</keyword>
<comment type="caution">
    <text evidence="9">The sequence shown here is derived from an EMBL/GenBank/DDBJ whole genome shotgun (WGS) entry which is preliminary data.</text>
</comment>
<evidence type="ECO:0000256" key="3">
    <source>
        <dbReference type="ARBA" id="ARBA00022630"/>
    </source>
</evidence>
<dbReference type="InterPro" id="IPR012674">
    <property type="entry name" value="Calycin"/>
</dbReference>
<dbReference type="Pfam" id="PF01565">
    <property type="entry name" value="FAD_binding_4"/>
    <property type="match status" value="1"/>
</dbReference>
<gene>
    <name evidence="9" type="ORF">WJX84_010804</name>
</gene>
<dbReference type="PROSITE" id="PS00213">
    <property type="entry name" value="LIPOCALIN"/>
    <property type="match status" value="1"/>
</dbReference>
<dbReference type="FunFam" id="3.30.465.10:FF:000001">
    <property type="entry name" value="D-2-hydroxyglutarate dehydrogenase, mitochondrial"/>
    <property type="match status" value="1"/>
</dbReference>
<feature type="compositionally biased region" description="Basic and acidic residues" evidence="7">
    <location>
        <begin position="791"/>
        <end position="800"/>
    </location>
</feature>
<dbReference type="EC" id="1.1.99.39" evidence="6"/>
<dbReference type="InterPro" id="IPR010788">
    <property type="entry name" value="VDE_dom"/>
</dbReference>
<dbReference type="PANTHER" id="PTHR43716">
    <property type="entry name" value="D-2-HYDROXYGLUTARATE DEHYDROGENASE, MITOCHONDRIAL"/>
    <property type="match status" value="1"/>
</dbReference>
<evidence type="ECO:0000313" key="9">
    <source>
        <dbReference type="EMBL" id="KAK9838403.1"/>
    </source>
</evidence>
<keyword evidence="4" id="KW-0274">FAD</keyword>
<dbReference type="AlphaFoldDB" id="A0AAW1RX92"/>
<dbReference type="Gene3D" id="3.30.70.2190">
    <property type="match status" value="1"/>
</dbReference>
<proteinExistence type="inferred from homology"/>
<dbReference type="InterPro" id="IPR022272">
    <property type="entry name" value="Lipocalin_CS"/>
</dbReference>
<dbReference type="GO" id="GO:0046422">
    <property type="term" value="F:violaxanthin de-epoxidase activity"/>
    <property type="evidence" value="ECO:0007669"/>
    <property type="project" value="InterPro"/>
</dbReference>
<evidence type="ECO:0000256" key="5">
    <source>
        <dbReference type="ARBA" id="ARBA00023002"/>
    </source>
</evidence>
<feature type="region of interest" description="Disordered" evidence="7">
    <location>
        <begin position="788"/>
        <end position="807"/>
    </location>
</feature>
<protein>
    <recommendedName>
        <fullName evidence="6">D-2-hydroxyglutarate dehydrogenase</fullName>
        <ecNumber evidence="6">1.1.99.39</ecNumber>
    </recommendedName>
</protein>
<dbReference type="Pfam" id="PF07137">
    <property type="entry name" value="VDE"/>
    <property type="match status" value="1"/>
</dbReference>
<organism evidence="9 10">
    <name type="scientific">Apatococcus fuscideae</name>
    <dbReference type="NCBI Taxonomy" id="2026836"/>
    <lineage>
        <taxon>Eukaryota</taxon>
        <taxon>Viridiplantae</taxon>
        <taxon>Chlorophyta</taxon>
        <taxon>core chlorophytes</taxon>
        <taxon>Trebouxiophyceae</taxon>
        <taxon>Chlorellales</taxon>
        <taxon>Chlorellaceae</taxon>
        <taxon>Apatococcus</taxon>
    </lineage>
</organism>
<dbReference type="SUPFAM" id="SSF55103">
    <property type="entry name" value="FAD-linked oxidases, C-terminal domain"/>
    <property type="match status" value="1"/>
</dbReference>
<evidence type="ECO:0000313" key="10">
    <source>
        <dbReference type="Proteomes" id="UP001485043"/>
    </source>
</evidence>
<dbReference type="EMBL" id="JALJOV010001910">
    <property type="protein sequence ID" value="KAK9838403.1"/>
    <property type="molecule type" value="Genomic_DNA"/>
</dbReference>
<dbReference type="Pfam" id="PF02913">
    <property type="entry name" value="FAD-oxidase_C"/>
    <property type="match status" value="1"/>
</dbReference>
<dbReference type="InterPro" id="IPR051264">
    <property type="entry name" value="FAD-oxidored/transferase_4"/>
</dbReference>
<name>A0AAW1RX92_9CHLO</name>
<dbReference type="Proteomes" id="UP001485043">
    <property type="component" value="Unassembled WGS sequence"/>
</dbReference>
<dbReference type="Gene3D" id="3.30.43.10">
    <property type="entry name" value="Uridine Diphospho-n-acetylenolpyruvylglucosamine Reductase, domain 2"/>
    <property type="match status" value="1"/>
</dbReference>
<dbReference type="FunFam" id="3.30.70.2740:FF:000002">
    <property type="entry name" value="D-2-hydroxyglutarate dehydrogenase mitochondrial"/>
    <property type="match status" value="1"/>
</dbReference>
<dbReference type="PROSITE" id="PS51387">
    <property type="entry name" value="FAD_PCMH"/>
    <property type="match status" value="1"/>
</dbReference>
<sequence length="839" mass="91640">MRPGIGLSAPARFSRTVATSARDGRYAPLEQRDIEVFTEVLGTQNVIRDSQALEACNRDWMGKYVGQSQVVLRPSSTKQLSKVMAHCHGRRLAVVPQAGNTGLAGGSVPVFDEVILQTGGMDQIHSFDEVSGALQCQSGCILGKLNEHIAEAGYTMPLDLGPKDECQIGGNVSTNAGGLKLIRYGSLHGSVLGLEVVLADGTILDTMTPLRKDNTGYDVKQLFIGAEGTLGIISGVSLLCPPRPAAVNLMFLAVQDWPSALQTFVRAKRKLGEILSAFEFLDSSALDLTLHQLPHIKNPLPQQQAPFYLLVETSGSNGDHDYAKLKAFFEAEKRDGLILDGTVASDKDHIAEIWRLRENISVALNKAGKTYKYDMSLPVAEMYGLVEDVRERLQQYPVNVVGYGHLGDSNIHLNVSTETWNDDVLHDLEPYVYEWVSERRGSISAEHGLGQMKSQYIGYTKGPEAINMMQSLKQLLDPNGILNPYKVLPAEPKFLTATPPSFSAGTGPDSASYSASQDLVISLALSSSILLGQPGAALASDGQSAGEVGKCLFANCPGALAQCVTDKTCLQDLICLQGCSGSEDETACQVSCNQRYENKAVAAFQACAVTQEGCVAQKADENLYPAPPISALVSDFDTTKYKGKWYITAGQNELFDQFDCQVHYFDAPKPGVLDVKLNWRISTGDDFLERSDTQNFKQVKDTKGLLLNHDNVKPLHYEDDWHILAAKPDKYIFVYYKGNNDAWKGYGGSTIYTRESVMPEEYKDEMRAAAKKVNLDFDKDFKLTDNTCKPHPADTDKATRAEGNADDVSARDLEDMLEPFGNGRVILKKGLAKQLSASK</sequence>
<dbReference type="FunFam" id="1.10.45.10:FF:000001">
    <property type="entry name" value="D-lactate dehydrogenase mitochondrial"/>
    <property type="match status" value="1"/>
</dbReference>
<comment type="similarity">
    <text evidence="2">Belongs to the FAD-binding oxidoreductase/transferase type 4 family.</text>
</comment>
<dbReference type="Gene3D" id="3.30.465.10">
    <property type="match status" value="1"/>
</dbReference>
<dbReference type="FunFam" id="3.30.43.10:FF:000011">
    <property type="entry name" value="D-lactate dehydrogenase (Cytochrome)"/>
    <property type="match status" value="1"/>
</dbReference>
<evidence type="ECO:0000256" key="1">
    <source>
        <dbReference type="ARBA" id="ARBA00001974"/>
    </source>
</evidence>
<evidence type="ECO:0000256" key="7">
    <source>
        <dbReference type="SAM" id="MobiDB-lite"/>
    </source>
</evidence>
<dbReference type="SUPFAM" id="SSF56176">
    <property type="entry name" value="FAD-binding/transporter-associated domain-like"/>
    <property type="match status" value="1"/>
</dbReference>
<keyword evidence="5" id="KW-0560">Oxidoreductase</keyword>
<dbReference type="InterPro" id="IPR016167">
    <property type="entry name" value="FAD-bd_PCMH_sub1"/>
</dbReference>
<dbReference type="Gene3D" id="1.10.45.10">
    <property type="entry name" value="Vanillyl-alcohol Oxidase, Chain A, domain 4"/>
    <property type="match status" value="1"/>
</dbReference>
<accession>A0AAW1RX92</accession>
<dbReference type="InterPro" id="IPR006094">
    <property type="entry name" value="Oxid_FAD_bind_N"/>
</dbReference>
<dbReference type="InterPro" id="IPR016164">
    <property type="entry name" value="FAD-linked_Oxase-like_C"/>
</dbReference>
<dbReference type="GO" id="GO:0071949">
    <property type="term" value="F:FAD binding"/>
    <property type="evidence" value="ECO:0007669"/>
    <property type="project" value="InterPro"/>
</dbReference>
<evidence type="ECO:0000259" key="8">
    <source>
        <dbReference type="PROSITE" id="PS51387"/>
    </source>
</evidence>